<reference evidence="2 3" key="1">
    <citation type="journal article" date="2016" name="Nat. Commun.">
        <title>Thousands of microbial genomes shed light on interconnected biogeochemical processes in an aquifer system.</title>
        <authorList>
            <person name="Anantharaman K."/>
            <person name="Brown C.T."/>
            <person name="Hug L.A."/>
            <person name="Sharon I."/>
            <person name="Castelle C.J."/>
            <person name="Probst A.J."/>
            <person name="Thomas B.C."/>
            <person name="Singh A."/>
            <person name="Wilkins M.J."/>
            <person name="Karaoz U."/>
            <person name="Brodie E.L."/>
            <person name="Williams K.H."/>
            <person name="Hubbard S.S."/>
            <person name="Banfield J.F."/>
        </authorList>
    </citation>
    <scope>NUCLEOTIDE SEQUENCE [LARGE SCALE GENOMIC DNA]</scope>
</reference>
<gene>
    <name evidence="2" type="ORF">A2161_09870</name>
</gene>
<sequence>MLVKNLENLNKNKVSAGKNTYIQILIGPDEGPNFALRKFTIEPGGSMPKHSNLVEHEQFVLNGRAKIGIGEQIFEVKQNNIVFIPAGTPHWYETLGSEPFEFLCIVPNKEDKIEILKK</sequence>
<dbReference type="SUPFAM" id="SSF51182">
    <property type="entry name" value="RmlC-like cupins"/>
    <property type="match status" value="1"/>
</dbReference>
<dbReference type="InterPro" id="IPR011051">
    <property type="entry name" value="RmlC_Cupin_sf"/>
</dbReference>
<dbReference type="InterPro" id="IPR013096">
    <property type="entry name" value="Cupin_2"/>
</dbReference>
<evidence type="ECO:0000313" key="3">
    <source>
        <dbReference type="Proteomes" id="UP000179266"/>
    </source>
</evidence>
<dbReference type="PANTHER" id="PTHR37694:SF1">
    <property type="entry name" value="SLR8022 PROTEIN"/>
    <property type="match status" value="1"/>
</dbReference>
<dbReference type="Pfam" id="PF07883">
    <property type="entry name" value="Cupin_2"/>
    <property type="match status" value="1"/>
</dbReference>
<evidence type="ECO:0000313" key="2">
    <source>
        <dbReference type="EMBL" id="OGL43940.1"/>
    </source>
</evidence>
<name>A0A1F7RRH0_9BACT</name>
<dbReference type="AlphaFoldDB" id="A0A1F7RRH0"/>
<dbReference type="Gene3D" id="2.60.120.10">
    <property type="entry name" value="Jelly Rolls"/>
    <property type="match status" value="1"/>
</dbReference>
<accession>A0A1F7RRH0</accession>
<feature type="domain" description="Cupin type-2" evidence="1">
    <location>
        <begin position="39"/>
        <end position="106"/>
    </location>
</feature>
<dbReference type="InterPro" id="IPR014710">
    <property type="entry name" value="RmlC-like_jellyroll"/>
</dbReference>
<organism evidence="2 3">
    <name type="scientific">Candidatus Schekmanbacteria bacterium RBG_13_48_7</name>
    <dbReference type="NCBI Taxonomy" id="1817878"/>
    <lineage>
        <taxon>Bacteria</taxon>
        <taxon>Candidatus Schekmaniibacteriota</taxon>
    </lineage>
</organism>
<protein>
    <submittedName>
        <fullName evidence="2">Cupin</fullName>
    </submittedName>
</protein>
<dbReference type="EMBL" id="MGDD01000248">
    <property type="protein sequence ID" value="OGL43940.1"/>
    <property type="molecule type" value="Genomic_DNA"/>
</dbReference>
<proteinExistence type="predicted"/>
<dbReference type="Proteomes" id="UP000179266">
    <property type="component" value="Unassembled WGS sequence"/>
</dbReference>
<dbReference type="CDD" id="cd02222">
    <property type="entry name" value="cupin_TM1459-like"/>
    <property type="match status" value="1"/>
</dbReference>
<dbReference type="PANTHER" id="PTHR37694">
    <property type="entry name" value="SLR8022 PROTEIN"/>
    <property type="match status" value="1"/>
</dbReference>
<evidence type="ECO:0000259" key="1">
    <source>
        <dbReference type="Pfam" id="PF07883"/>
    </source>
</evidence>
<comment type="caution">
    <text evidence="2">The sequence shown here is derived from an EMBL/GenBank/DDBJ whole genome shotgun (WGS) entry which is preliminary data.</text>
</comment>